<sequence length="85" mass="10294">MKKELGVIWEKTFKRIVKKLTKEYEKGFSRSNLQNMRQFYLKYPICQTVSGKLSWSHYCEILSISDDKERAFYERIIIYALMKSK</sequence>
<feature type="domain" description="YhcG N-terminal" evidence="1">
    <location>
        <begin position="11"/>
        <end position="76"/>
    </location>
</feature>
<dbReference type="InterPro" id="IPR041527">
    <property type="entry name" value="YhcG_N"/>
</dbReference>
<organism evidence="2 3">
    <name type="scientific">Leptotrichia wadei</name>
    <dbReference type="NCBI Taxonomy" id="157687"/>
    <lineage>
        <taxon>Bacteria</taxon>
        <taxon>Fusobacteriati</taxon>
        <taxon>Fusobacteriota</taxon>
        <taxon>Fusobacteriia</taxon>
        <taxon>Fusobacteriales</taxon>
        <taxon>Leptotrichiaceae</taxon>
        <taxon>Leptotrichia</taxon>
    </lineage>
</organism>
<gene>
    <name evidence="2" type="ORF">JMUB3936_0107</name>
</gene>
<dbReference type="PANTHER" id="PTHR30547">
    <property type="entry name" value="UNCHARACTERIZED PROTEIN YHCG-RELATED"/>
    <property type="match status" value="1"/>
</dbReference>
<name>A0A510KQC7_9FUSO</name>
<evidence type="ECO:0000313" key="3">
    <source>
        <dbReference type="Proteomes" id="UP000321944"/>
    </source>
</evidence>
<accession>A0A510KQC7</accession>
<proteinExistence type="predicted"/>
<evidence type="ECO:0000313" key="2">
    <source>
        <dbReference type="EMBL" id="BBM53844.1"/>
    </source>
</evidence>
<dbReference type="AlphaFoldDB" id="A0A510KQC7"/>
<evidence type="ECO:0000259" key="1">
    <source>
        <dbReference type="Pfam" id="PF17761"/>
    </source>
</evidence>
<protein>
    <recommendedName>
        <fullName evidence="1">YhcG N-terminal domain-containing protein</fullName>
    </recommendedName>
</protein>
<dbReference type="Pfam" id="PF17761">
    <property type="entry name" value="DUF1016_N"/>
    <property type="match status" value="1"/>
</dbReference>
<dbReference type="Proteomes" id="UP000321944">
    <property type="component" value="Chromosome"/>
</dbReference>
<dbReference type="PANTHER" id="PTHR30547:SF5">
    <property type="entry name" value="NUCLEASE YHCG-RELATED"/>
    <property type="match status" value="1"/>
</dbReference>
<reference evidence="2 3" key="1">
    <citation type="submission" date="2019-07" db="EMBL/GenBank/DDBJ databases">
        <title>Complete Genome Sequence of Leptotrichia wadei Strain JMUB3936.</title>
        <authorList>
            <person name="Watanabe S."/>
            <person name="Cui L."/>
        </authorList>
    </citation>
    <scope>NUCLEOTIDE SEQUENCE [LARGE SCALE GENOMIC DNA]</scope>
    <source>
        <strain evidence="2 3">JMUB3936</strain>
    </source>
</reference>
<dbReference type="InterPro" id="IPR053148">
    <property type="entry name" value="PD-DEXK-like_domain"/>
</dbReference>
<dbReference type="EMBL" id="AP019841">
    <property type="protein sequence ID" value="BBM53844.1"/>
    <property type="molecule type" value="Genomic_DNA"/>
</dbReference>